<feature type="transmembrane region" description="Helical" evidence="7">
    <location>
        <begin position="122"/>
        <end position="142"/>
    </location>
</feature>
<name>A0A7D8D1T8_9BACI</name>
<feature type="transmembrane region" description="Helical" evidence="7">
    <location>
        <begin position="237"/>
        <end position="258"/>
    </location>
</feature>
<feature type="transmembrane region" description="Helical" evidence="7">
    <location>
        <begin position="323"/>
        <end position="340"/>
    </location>
</feature>
<proteinExistence type="inferred from homology"/>
<evidence type="ECO:0000256" key="7">
    <source>
        <dbReference type="SAM" id="Phobius"/>
    </source>
</evidence>
<keyword evidence="5 7" id="KW-1133">Transmembrane helix</keyword>
<dbReference type="AlphaFoldDB" id="A0A7D8D1T8"/>
<feature type="transmembrane region" description="Helical" evidence="7">
    <location>
        <begin position="148"/>
        <end position="167"/>
    </location>
</feature>
<comment type="subcellular location">
    <subcellularLocation>
        <location evidence="1">Cell membrane</location>
        <topology evidence="1">Multi-pass membrane protein</topology>
    </subcellularLocation>
</comment>
<feature type="transmembrane region" description="Helical" evidence="7">
    <location>
        <begin position="298"/>
        <end position="317"/>
    </location>
</feature>
<keyword evidence="3" id="KW-1003">Cell membrane</keyword>
<feature type="transmembrane region" description="Helical" evidence="7">
    <location>
        <begin position="264"/>
        <end position="286"/>
    </location>
</feature>
<dbReference type="Proteomes" id="UP000194422">
    <property type="component" value="Unassembled WGS sequence"/>
</dbReference>
<dbReference type="GO" id="GO:0005886">
    <property type="term" value="C:plasma membrane"/>
    <property type="evidence" value="ECO:0007669"/>
    <property type="project" value="UniProtKB-SubCell"/>
</dbReference>
<protein>
    <submittedName>
        <fullName evidence="9">EamA-like transporter family protein</fullName>
    </submittedName>
</protein>
<keyword evidence="6 7" id="KW-0472">Membrane</keyword>
<dbReference type="Pfam" id="PF00892">
    <property type="entry name" value="EamA"/>
    <property type="match status" value="2"/>
</dbReference>
<dbReference type="InterPro" id="IPR050638">
    <property type="entry name" value="AA-Vitamin_Transporters"/>
</dbReference>
<evidence type="ECO:0000256" key="5">
    <source>
        <dbReference type="ARBA" id="ARBA00022989"/>
    </source>
</evidence>
<feature type="transmembrane region" description="Helical" evidence="7">
    <location>
        <begin position="50"/>
        <end position="70"/>
    </location>
</feature>
<feature type="transmembrane region" description="Helical" evidence="7">
    <location>
        <begin position="179"/>
        <end position="196"/>
    </location>
</feature>
<evidence type="ECO:0000259" key="8">
    <source>
        <dbReference type="Pfam" id="PF00892"/>
    </source>
</evidence>
<feature type="domain" description="EamA" evidence="8">
    <location>
        <begin position="54"/>
        <end position="193"/>
    </location>
</feature>
<dbReference type="PANTHER" id="PTHR32322:SF18">
    <property type="entry name" value="S-ADENOSYLMETHIONINE_S-ADENOSYLHOMOCYSTEINE TRANSPORTER"/>
    <property type="match status" value="1"/>
</dbReference>
<feature type="transmembrane region" description="Helical" evidence="7">
    <location>
        <begin position="202"/>
        <end position="225"/>
    </location>
</feature>
<feature type="transmembrane region" description="Helical" evidence="7">
    <location>
        <begin position="90"/>
        <end position="110"/>
    </location>
</feature>
<evidence type="ECO:0000256" key="2">
    <source>
        <dbReference type="ARBA" id="ARBA00007362"/>
    </source>
</evidence>
<dbReference type="EMBL" id="FWYW01000044">
    <property type="protein sequence ID" value="SMD64492.1"/>
    <property type="molecule type" value="Genomic_DNA"/>
</dbReference>
<evidence type="ECO:0000256" key="1">
    <source>
        <dbReference type="ARBA" id="ARBA00004651"/>
    </source>
</evidence>
<sequence length="355" mass="39341">MFSLDDMFLFAYKLKTCVFTLPLVYMNIVRKKDRKGRQQVKTEKFFTHPIGVFIAAIVATFLWGSAFPFIKLSYAELGIQPQEVGEQILFAGYRFFLSGVMLLFFFKALGKDMSFKKGTGKQLVQIGLFQTFLQYICFYIGMSYSSGIEGAIISGTSSFFQILLAHFLYKDDALNMKKIIGVSIGFCGVVLVNVPSDGSLSFHFGIGSLLLLIAAMLYSYGNILAKEGSKTLDVGYMTAYQMIFGSIGLLCIGGLQVGVMPFTFSIHAILMLIYLSFLSAAGFCIWNTIMKYNKVGKVSMYMFFIPVFGVLLSSMILGEAIHSFVLFGLACVAAGIIVVNRTPAKQKMEQEKQVA</sequence>
<accession>A0A7D8D1T8</accession>
<comment type="caution">
    <text evidence="9">The sequence shown here is derived from an EMBL/GenBank/DDBJ whole genome shotgun (WGS) entry which is preliminary data.</text>
</comment>
<keyword evidence="4 7" id="KW-0812">Transmembrane</keyword>
<dbReference type="InterPro" id="IPR000620">
    <property type="entry name" value="EamA_dom"/>
</dbReference>
<feature type="transmembrane region" description="Helical" evidence="7">
    <location>
        <begin position="12"/>
        <end position="29"/>
    </location>
</feature>
<dbReference type="InterPro" id="IPR037185">
    <property type="entry name" value="EmrE-like"/>
</dbReference>
<comment type="similarity">
    <text evidence="2">Belongs to the EamA transporter family.</text>
</comment>
<evidence type="ECO:0000256" key="6">
    <source>
        <dbReference type="ARBA" id="ARBA00023136"/>
    </source>
</evidence>
<evidence type="ECO:0000256" key="4">
    <source>
        <dbReference type="ARBA" id="ARBA00022692"/>
    </source>
</evidence>
<gene>
    <name evidence="9" type="ORF">BACERE00174_00670</name>
</gene>
<evidence type="ECO:0000256" key="3">
    <source>
        <dbReference type="ARBA" id="ARBA00022475"/>
    </source>
</evidence>
<dbReference type="SUPFAM" id="SSF103481">
    <property type="entry name" value="Multidrug resistance efflux transporter EmrE"/>
    <property type="match status" value="2"/>
</dbReference>
<feature type="domain" description="EamA" evidence="8">
    <location>
        <begin position="206"/>
        <end position="340"/>
    </location>
</feature>
<dbReference type="PANTHER" id="PTHR32322">
    <property type="entry name" value="INNER MEMBRANE TRANSPORTER"/>
    <property type="match status" value="1"/>
</dbReference>
<evidence type="ECO:0000313" key="10">
    <source>
        <dbReference type="Proteomes" id="UP000194422"/>
    </source>
</evidence>
<organism evidence="9 10">
    <name type="scientific">Bacillus paranthracis</name>
    <dbReference type="NCBI Taxonomy" id="2026186"/>
    <lineage>
        <taxon>Bacteria</taxon>
        <taxon>Bacillati</taxon>
        <taxon>Bacillota</taxon>
        <taxon>Bacilli</taxon>
        <taxon>Bacillales</taxon>
        <taxon>Bacillaceae</taxon>
        <taxon>Bacillus</taxon>
        <taxon>Bacillus cereus group</taxon>
    </lineage>
</organism>
<reference evidence="9 10" key="1">
    <citation type="submission" date="2017-04" db="EMBL/GenBank/DDBJ databases">
        <authorList>
            <person name="Criscuolo A."/>
        </authorList>
    </citation>
    <scope>NUCLEOTIDE SEQUENCE [LARGE SCALE GENOMIC DNA]</scope>
    <source>
        <strain evidence="9">16-00174</strain>
    </source>
</reference>
<evidence type="ECO:0000313" key="9">
    <source>
        <dbReference type="EMBL" id="SMD64492.1"/>
    </source>
</evidence>